<dbReference type="RefSeq" id="WP_145105350.1">
    <property type="nucleotide sequence ID" value="NZ_CP036277.1"/>
</dbReference>
<dbReference type="PANTHER" id="PTHR36927:SF3">
    <property type="entry name" value="GLUCANS BIOSYNTHESIS PROTEIN C"/>
    <property type="match status" value="1"/>
</dbReference>
<keyword evidence="1" id="KW-0808">Transferase</keyword>
<dbReference type="Pfam" id="PF01757">
    <property type="entry name" value="Acyl_transf_3"/>
    <property type="match status" value="1"/>
</dbReference>
<dbReference type="EMBL" id="CP037421">
    <property type="protein sequence ID" value="QDT26099.1"/>
    <property type="molecule type" value="Genomic_DNA"/>
</dbReference>
<accession>A0A518A2T9</accession>
<dbReference type="GO" id="GO:0016747">
    <property type="term" value="F:acyltransferase activity, transferring groups other than amino-acyl groups"/>
    <property type="evidence" value="ECO:0007669"/>
    <property type="project" value="InterPro"/>
</dbReference>
<dbReference type="InterPro" id="IPR050623">
    <property type="entry name" value="Glucan_succinyl_AcylTrfase"/>
</dbReference>
<dbReference type="EC" id="2.1.-.-" evidence="1"/>
<gene>
    <name evidence="1" type="primary">mdoC</name>
    <name evidence="1" type="ORF">Enr10x_13980</name>
</gene>
<reference evidence="1 2" key="1">
    <citation type="submission" date="2019-03" db="EMBL/GenBank/DDBJ databases">
        <title>Deep-cultivation of Planctomycetes and their phenomic and genomic characterization uncovers novel biology.</title>
        <authorList>
            <person name="Wiegand S."/>
            <person name="Jogler M."/>
            <person name="Boedeker C."/>
            <person name="Pinto D."/>
            <person name="Vollmers J."/>
            <person name="Rivas-Marin E."/>
            <person name="Kohn T."/>
            <person name="Peeters S.H."/>
            <person name="Heuer A."/>
            <person name="Rast P."/>
            <person name="Oberbeckmann S."/>
            <person name="Bunk B."/>
            <person name="Jeske O."/>
            <person name="Meyerdierks A."/>
            <person name="Storesund J.E."/>
            <person name="Kallscheuer N."/>
            <person name="Luecker S."/>
            <person name="Lage O.M."/>
            <person name="Pohl T."/>
            <person name="Merkel B.J."/>
            <person name="Hornburger P."/>
            <person name="Mueller R.-W."/>
            <person name="Bruemmer F."/>
            <person name="Labrenz M."/>
            <person name="Spormann A.M."/>
            <person name="Op den Camp H."/>
            <person name="Overmann J."/>
            <person name="Amann R."/>
            <person name="Jetten M.S.M."/>
            <person name="Mascher T."/>
            <person name="Medema M.H."/>
            <person name="Devos D.P."/>
            <person name="Kaster A.-K."/>
            <person name="Ovreas L."/>
            <person name="Rohde M."/>
            <person name="Galperin M.Y."/>
            <person name="Jogler C."/>
        </authorList>
    </citation>
    <scope>NUCLEOTIDE SEQUENCE [LARGE SCALE GENOMIC DNA]</scope>
    <source>
        <strain evidence="1 2">Enr10</strain>
    </source>
</reference>
<sequence>MNPPSVLTAVEPVELRPPSGSPGSPPPRFYYMDSMRSILMMLGVVLHGALIYSSTDHWIVSDSHNSIFFSLLDAIIHVFRMPTFFIIAGFFSMMSLQKYGIKVFTQVRLVRILVPLLSTALIVNTLELYFRTTILQQNPMTFTRFLTQVLPQIWLSGQWVSHLWFLLTLLQFFAVGIGLYLLGRCLPNVHVASRLVAGLRKNCYFLLLIPCAELLWSAAAKVAPDLFHGSLCCGLFNLEDFMVFLPYFLLGLWLFRDPGLQDEFHRIARWEWGMLLLAIITQHIEANAHGFNTESLLRIYSFGLICALSSHICYVLFYQFMNRDSRVFRYLSDASYSIYLFHHICVVIFGYLLLNSNIAIGYKFLAVEIATFAVTLSLHHFLILRIPILRFLFNGKRIARS</sequence>
<name>A0A517Q3B8_9PLAN</name>
<organism evidence="1 2">
    <name type="scientific">Gimesia panareensis</name>
    <dbReference type="NCBI Taxonomy" id="2527978"/>
    <lineage>
        <taxon>Bacteria</taxon>
        <taxon>Pseudomonadati</taxon>
        <taxon>Planctomycetota</taxon>
        <taxon>Planctomycetia</taxon>
        <taxon>Planctomycetales</taxon>
        <taxon>Planctomycetaceae</taxon>
        <taxon>Gimesia</taxon>
    </lineage>
</organism>
<protein>
    <submittedName>
        <fullName evidence="1">Glucans biosynthesis protein C</fullName>
        <ecNumber evidence="1">2.1.-.-</ecNumber>
    </submittedName>
</protein>
<evidence type="ECO:0000313" key="2">
    <source>
        <dbReference type="Proteomes" id="UP000315647"/>
    </source>
</evidence>
<dbReference type="Proteomes" id="UP000315647">
    <property type="component" value="Chromosome"/>
</dbReference>
<dbReference type="PANTHER" id="PTHR36927">
    <property type="entry name" value="BLR4337 PROTEIN"/>
    <property type="match status" value="1"/>
</dbReference>
<accession>A0A517Q3B8</accession>
<dbReference type="InterPro" id="IPR002656">
    <property type="entry name" value="Acyl_transf_3_dom"/>
</dbReference>
<evidence type="ECO:0000313" key="1">
    <source>
        <dbReference type="EMBL" id="QDT26099.1"/>
    </source>
</evidence>
<dbReference type="AlphaFoldDB" id="A0A517Q3B8"/>
<keyword evidence="2" id="KW-1185">Reference proteome</keyword>
<proteinExistence type="predicted"/>